<dbReference type="CDD" id="cd00338">
    <property type="entry name" value="Ser_Recombinase"/>
    <property type="match status" value="1"/>
</dbReference>
<dbReference type="SUPFAM" id="SSF53041">
    <property type="entry name" value="Resolvase-like"/>
    <property type="match status" value="1"/>
</dbReference>
<dbReference type="AlphaFoldDB" id="A0A225DCX6"/>
<proteinExistence type="predicted"/>
<dbReference type="InterPro" id="IPR006119">
    <property type="entry name" value="Resolv_N"/>
</dbReference>
<dbReference type="OrthoDB" id="278150at2"/>
<evidence type="ECO:0000256" key="1">
    <source>
        <dbReference type="SAM" id="MobiDB-lite"/>
    </source>
</evidence>
<dbReference type="InterPro" id="IPR036162">
    <property type="entry name" value="Resolvase-like_N_sf"/>
</dbReference>
<reference evidence="4" key="1">
    <citation type="submission" date="2017-06" db="EMBL/GenBank/DDBJ databases">
        <title>Genome analysis of Fimbriiglobus ruber SP5, the first member of the order Planctomycetales with confirmed chitinolytic capability.</title>
        <authorList>
            <person name="Ravin N.V."/>
            <person name="Rakitin A.L."/>
            <person name="Ivanova A.A."/>
            <person name="Beletsky A.V."/>
            <person name="Kulichevskaya I.S."/>
            <person name="Mardanov A.V."/>
            <person name="Dedysh S.N."/>
        </authorList>
    </citation>
    <scope>NUCLEOTIDE SEQUENCE [LARGE SCALE GENOMIC DNA]</scope>
    <source>
        <strain evidence="4">SP5</strain>
    </source>
</reference>
<sequence length="229" mass="25003">MAAASSPASGARERNEEERQAKLARAEEDVRQIVAEFHARSPSRPGQPIGAAYARYSTKHQDSVADQIRAIFADAARKGVSIPLGHVFFDLGVRGCKNERAGLNALRECLAAKRAQVAFFFATNRLFRKTYRSLQFVEEEIVDRGLRGVFVKSGVDTADERRWRSLLTMNAMMDELVVGSSGEHIRAAHEGLIEKGFVCGPIAYGYAGKPVPGPSPAAACRGPSWSPTR</sequence>
<dbReference type="RefSeq" id="WP_161967673.1">
    <property type="nucleotide sequence ID" value="NZ_NIDE01000010.1"/>
</dbReference>
<dbReference type="Gene3D" id="3.40.50.1390">
    <property type="entry name" value="Resolvase, N-terminal catalytic domain"/>
    <property type="match status" value="1"/>
</dbReference>
<evidence type="ECO:0000313" key="4">
    <source>
        <dbReference type="Proteomes" id="UP000214646"/>
    </source>
</evidence>
<feature type="region of interest" description="Disordered" evidence="1">
    <location>
        <begin position="1"/>
        <end position="26"/>
    </location>
</feature>
<keyword evidence="4" id="KW-1185">Reference proteome</keyword>
<dbReference type="GO" id="GO:0000150">
    <property type="term" value="F:DNA strand exchange activity"/>
    <property type="evidence" value="ECO:0007669"/>
    <property type="project" value="InterPro"/>
</dbReference>
<dbReference type="Pfam" id="PF00239">
    <property type="entry name" value="Resolvase"/>
    <property type="match status" value="1"/>
</dbReference>
<dbReference type="EMBL" id="NIDE01000010">
    <property type="protein sequence ID" value="OWK39332.1"/>
    <property type="molecule type" value="Genomic_DNA"/>
</dbReference>
<name>A0A225DCX6_9BACT</name>
<dbReference type="GO" id="GO:0003677">
    <property type="term" value="F:DNA binding"/>
    <property type="evidence" value="ECO:0007669"/>
    <property type="project" value="InterPro"/>
</dbReference>
<protein>
    <recommendedName>
        <fullName evidence="2">Resolvase/invertase-type recombinase catalytic domain-containing protein</fullName>
    </recommendedName>
</protein>
<evidence type="ECO:0000259" key="2">
    <source>
        <dbReference type="SMART" id="SM00857"/>
    </source>
</evidence>
<organism evidence="3 4">
    <name type="scientific">Fimbriiglobus ruber</name>
    <dbReference type="NCBI Taxonomy" id="1908690"/>
    <lineage>
        <taxon>Bacteria</taxon>
        <taxon>Pseudomonadati</taxon>
        <taxon>Planctomycetota</taxon>
        <taxon>Planctomycetia</taxon>
        <taxon>Gemmatales</taxon>
        <taxon>Gemmataceae</taxon>
        <taxon>Fimbriiglobus</taxon>
    </lineage>
</organism>
<feature type="compositionally biased region" description="Basic and acidic residues" evidence="1">
    <location>
        <begin position="11"/>
        <end position="26"/>
    </location>
</feature>
<dbReference type="Proteomes" id="UP000214646">
    <property type="component" value="Unassembled WGS sequence"/>
</dbReference>
<dbReference type="SMART" id="SM00857">
    <property type="entry name" value="Resolvase"/>
    <property type="match status" value="1"/>
</dbReference>
<accession>A0A225DCX6</accession>
<feature type="domain" description="Resolvase/invertase-type recombinase catalytic" evidence="2">
    <location>
        <begin position="50"/>
        <end position="198"/>
    </location>
</feature>
<evidence type="ECO:0000313" key="3">
    <source>
        <dbReference type="EMBL" id="OWK39332.1"/>
    </source>
</evidence>
<gene>
    <name evidence="3" type="ORF">FRUB_05895</name>
</gene>
<comment type="caution">
    <text evidence="3">The sequence shown here is derived from an EMBL/GenBank/DDBJ whole genome shotgun (WGS) entry which is preliminary data.</text>
</comment>